<name>E1ZBZ3_CHLVA</name>
<proteinExistence type="predicted"/>
<dbReference type="InParanoid" id="E1ZBZ3"/>
<evidence type="ECO:0000313" key="3">
    <source>
        <dbReference type="EMBL" id="EFN56519.1"/>
    </source>
</evidence>
<dbReference type="Gene3D" id="1.25.40.10">
    <property type="entry name" value="Tetratricopeptide repeat domain"/>
    <property type="match status" value="1"/>
</dbReference>
<dbReference type="PANTHER" id="PTHR46423">
    <property type="entry name" value="RNA POLYMERASE II-ASSOCIATED PROTEIN 3"/>
    <property type="match status" value="1"/>
</dbReference>
<dbReference type="AlphaFoldDB" id="E1ZBZ3"/>
<gene>
    <name evidence="3" type="ORF">CHLNCDRAFT_51491</name>
</gene>
<sequence length="368" mass="39439">MGGKKFRFVYIPCDMSEPLQQWELEMPPGKEVECLIDRLKAHFASHGPQKTSAQVKAQQAELMSKLPEGTSIDSKVLDVATSLHMVENISLLSNAKDNGFVGVNMYVDDEGSIRGLPRNLRASEIAHCCGKPLEVKGDAFLARVMDNGDDFDRLDLELGEVSSGAAWVKAAASQNERKRQQARRGVGWAGGRDLGRLARGWRESGEALLERMRAGRDAAAAAGAAAGAAAAAKQAAVRELTPAEAAKDEGNNAFKRGDWRGAMEQYTRALELEPGMVAALNNRAMARLKMQQWAEAEADCSAVLAAEPRNVKALLRRAAAAAALGRQPAAADDWRAVLALEPQNREAAAGMAGVEAAVAQQQQQAQQG</sequence>
<dbReference type="KEGG" id="cvr:CHLNCDRAFT_51491"/>
<dbReference type="PROSITE" id="PS50005">
    <property type="entry name" value="TPR"/>
    <property type="match status" value="1"/>
</dbReference>
<evidence type="ECO:0000256" key="2">
    <source>
        <dbReference type="PROSITE-ProRule" id="PRU00339"/>
    </source>
</evidence>
<dbReference type="GO" id="GO:0101031">
    <property type="term" value="C:protein folding chaperone complex"/>
    <property type="evidence" value="ECO:0007669"/>
    <property type="project" value="TreeGrafter"/>
</dbReference>
<organism evidence="4">
    <name type="scientific">Chlorella variabilis</name>
    <name type="common">Green alga</name>
    <dbReference type="NCBI Taxonomy" id="554065"/>
    <lineage>
        <taxon>Eukaryota</taxon>
        <taxon>Viridiplantae</taxon>
        <taxon>Chlorophyta</taxon>
        <taxon>core chlorophytes</taxon>
        <taxon>Trebouxiophyceae</taxon>
        <taxon>Chlorellales</taxon>
        <taxon>Chlorellaceae</taxon>
        <taxon>Chlorella clade</taxon>
        <taxon>Chlorella</taxon>
    </lineage>
</organism>
<dbReference type="GeneID" id="17356035"/>
<keyword evidence="4" id="KW-1185">Reference proteome</keyword>
<evidence type="ECO:0000256" key="1">
    <source>
        <dbReference type="ARBA" id="ARBA00022803"/>
    </source>
</evidence>
<dbReference type="PANTHER" id="PTHR46423:SF1">
    <property type="entry name" value="RNA POLYMERASE II-ASSOCIATED PROTEIN 3"/>
    <property type="match status" value="1"/>
</dbReference>
<dbReference type="InterPro" id="IPR051966">
    <property type="entry name" value="RPAP3"/>
</dbReference>
<dbReference type="EMBL" id="GL433841">
    <property type="protein sequence ID" value="EFN56519.1"/>
    <property type="molecule type" value="Genomic_DNA"/>
</dbReference>
<dbReference type="RefSeq" id="XP_005848621.1">
    <property type="nucleotide sequence ID" value="XM_005848559.1"/>
</dbReference>
<reference evidence="3 4" key="1">
    <citation type="journal article" date="2010" name="Plant Cell">
        <title>The Chlorella variabilis NC64A genome reveals adaptation to photosymbiosis, coevolution with viruses, and cryptic sex.</title>
        <authorList>
            <person name="Blanc G."/>
            <person name="Duncan G."/>
            <person name="Agarkova I."/>
            <person name="Borodovsky M."/>
            <person name="Gurnon J."/>
            <person name="Kuo A."/>
            <person name="Lindquist E."/>
            <person name="Lucas S."/>
            <person name="Pangilinan J."/>
            <person name="Polle J."/>
            <person name="Salamov A."/>
            <person name="Terry A."/>
            <person name="Yamada T."/>
            <person name="Dunigan D.D."/>
            <person name="Grigoriev I.V."/>
            <person name="Claverie J.M."/>
            <person name="Van Etten J.L."/>
        </authorList>
    </citation>
    <scope>NUCLEOTIDE SEQUENCE [LARGE SCALE GENOMIC DNA]</scope>
    <source>
        <strain evidence="3 4">NC64A</strain>
    </source>
</reference>
<dbReference type="OrthoDB" id="245563at2759"/>
<dbReference type="InterPro" id="IPR011990">
    <property type="entry name" value="TPR-like_helical_dom_sf"/>
</dbReference>
<dbReference type="SUPFAM" id="SSF48452">
    <property type="entry name" value="TPR-like"/>
    <property type="match status" value="1"/>
</dbReference>
<dbReference type="STRING" id="554065.E1ZBZ3"/>
<dbReference type="Proteomes" id="UP000008141">
    <property type="component" value="Unassembled WGS sequence"/>
</dbReference>
<dbReference type="OMA" id="YALCGAQ"/>
<keyword evidence="1 2" id="KW-0802">TPR repeat</keyword>
<accession>E1ZBZ3</accession>
<feature type="repeat" description="TPR" evidence="2">
    <location>
        <begin position="243"/>
        <end position="276"/>
    </location>
</feature>
<dbReference type="eggNOG" id="KOG1124">
    <property type="taxonomic scope" value="Eukaryota"/>
</dbReference>
<dbReference type="SMART" id="SM00028">
    <property type="entry name" value="TPR"/>
    <property type="match status" value="3"/>
</dbReference>
<dbReference type="InterPro" id="IPR019734">
    <property type="entry name" value="TPR_rpt"/>
</dbReference>
<protein>
    <submittedName>
        <fullName evidence="3">Uncharacterized protein</fullName>
    </submittedName>
</protein>
<evidence type="ECO:0000313" key="4">
    <source>
        <dbReference type="Proteomes" id="UP000008141"/>
    </source>
</evidence>